<sequence length="198" mass="22723">MISFQKSGKYILPYNRQYFNDFLQDSENAASGWFGISFQLPGGYDGKEIGLDDFLKFYEGLFKEIVISLDDGSNWIVNHEYEDSEWFPNNGSSLSRLRELFKANGVPNSFRGALIFSTNDLLSYTKELISYPYAVTGKPNRFYCDLNISHVKVPLIIKVSAHLNIDFVTTEAEILKKIADEYSKNPFIVREYRGTSLF</sequence>
<dbReference type="Proteomes" id="UP000244450">
    <property type="component" value="Unassembled WGS sequence"/>
</dbReference>
<dbReference type="RefSeq" id="WP_108686025.1">
    <property type="nucleotide sequence ID" value="NZ_QCYK01000001.1"/>
</dbReference>
<dbReference type="OrthoDB" id="766179at2"/>
<comment type="caution">
    <text evidence="1">The sequence shown here is derived from an EMBL/GenBank/DDBJ whole genome shotgun (WGS) entry which is preliminary data.</text>
</comment>
<organism evidence="1 2">
    <name type="scientific">Chitinophaga parva</name>
    <dbReference type="NCBI Taxonomy" id="2169414"/>
    <lineage>
        <taxon>Bacteria</taxon>
        <taxon>Pseudomonadati</taxon>
        <taxon>Bacteroidota</taxon>
        <taxon>Chitinophagia</taxon>
        <taxon>Chitinophagales</taxon>
        <taxon>Chitinophagaceae</taxon>
        <taxon>Chitinophaga</taxon>
    </lineage>
</organism>
<reference evidence="1 2" key="1">
    <citation type="submission" date="2018-04" db="EMBL/GenBank/DDBJ databases">
        <title>Chitinophaga fuyangensis sp. nov., isolated from soil in a chemical factory.</title>
        <authorList>
            <person name="Chen K."/>
        </authorList>
    </citation>
    <scope>NUCLEOTIDE SEQUENCE [LARGE SCALE GENOMIC DNA]</scope>
    <source>
        <strain evidence="1 2">LY-1</strain>
    </source>
</reference>
<gene>
    <name evidence="1" type="ORF">DCC81_08040</name>
</gene>
<dbReference type="AlphaFoldDB" id="A0A2T7BNY1"/>
<keyword evidence="2" id="KW-1185">Reference proteome</keyword>
<proteinExistence type="predicted"/>
<evidence type="ECO:0000313" key="1">
    <source>
        <dbReference type="EMBL" id="PUZ29387.1"/>
    </source>
</evidence>
<evidence type="ECO:0000313" key="2">
    <source>
        <dbReference type="Proteomes" id="UP000244450"/>
    </source>
</evidence>
<dbReference type="EMBL" id="QCYK01000001">
    <property type="protein sequence ID" value="PUZ29387.1"/>
    <property type="molecule type" value="Genomic_DNA"/>
</dbReference>
<name>A0A2T7BNY1_9BACT</name>
<accession>A0A2T7BNY1</accession>
<protein>
    <submittedName>
        <fullName evidence="1">Uncharacterized protein</fullName>
    </submittedName>
</protein>